<proteinExistence type="inferred from homology"/>
<dbReference type="EMBL" id="JACHGJ010000005">
    <property type="protein sequence ID" value="MBB6481220.1"/>
    <property type="molecule type" value="Genomic_DNA"/>
</dbReference>
<dbReference type="Pfam" id="PF13416">
    <property type="entry name" value="SBP_bac_8"/>
    <property type="match status" value="1"/>
</dbReference>
<evidence type="ECO:0000313" key="3">
    <source>
        <dbReference type="EMBL" id="MBB6481220.1"/>
    </source>
</evidence>
<comment type="caution">
    <text evidence="3">The sequence shown here is derived from an EMBL/GenBank/DDBJ whole genome shotgun (WGS) entry which is preliminary data.</text>
</comment>
<sequence>MKRIIPPLLLIFLVTACGSGDIKKEEPYRFTAYLDNIIQDWEGQKVFIEEFNRLTGMELDIVQPPHQQYMEKLMVSFSGKDSPELCEILPEYLSLLVSREIALPLDKYIENSIHVSHFDDEFLDNLRSHDGHIYGFPARDGGGCVTYIRKDWLDNLGLEIPRTWEQFHNVLRAFTYDDPDENGLDDTRGYTDVNSGAEDWYNRAIMLDGRVEIYWKNGAWVDGFTEPAATAALERLKTIYQEGLVDPNIVTNTTFTARNRFINGDVGVFTYWGNHWARNLLERTGKVSGPEVELVAIPPLDDGYYIKRVAPLLVITSDTEEPGKVFSSFIDRQYDKGEIQTLFTYGVKGYHWDFVDGEPRFLINQNDPYKVLFTKSFVPPTEIINDWDQPMRIDEVIVPVQETLNSNSRQEKIKFGKANYDRYYLEIERSLKPDIISRIINGGISIEEGLSEYRRKAAELSLDKILDELNGKI</sequence>
<dbReference type="Gene3D" id="3.40.190.10">
    <property type="entry name" value="Periplasmic binding protein-like II"/>
    <property type="match status" value="2"/>
</dbReference>
<dbReference type="SUPFAM" id="SSF53850">
    <property type="entry name" value="Periplasmic binding protein-like II"/>
    <property type="match status" value="1"/>
</dbReference>
<dbReference type="PROSITE" id="PS51257">
    <property type="entry name" value="PROKAR_LIPOPROTEIN"/>
    <property type="match status" value="1"/>
</dbReference>
<dbReference type="PANTHER" id="PTHR43649:SF12">
    <property type="entry name" value="DIACETYLCHITOBIOSE BINDING PROTEIN DASA"/>
    <property type="match status" value="1"/>
</dbReference>
<dbReference type="AlphaFoldDB" id="A0A841RDZ4"/>
<evidence type="ECO:0000256" key="1">
    <source>
        <dbReference type="ARBA" id="ARBA00004418"/>
    </source>
</evidence>
<dbReference type="Proteomes" id="UP000587760">
    <property type="component" value="Unassembled WGS sequence"/>
</dbReference>
<dbReference type="GO" id="GO:0042597">
    <property type="term" value="C:periplasmic space"/>
    <property type="evidence" value="ECO:0007669"/>
    <property type="project" value="UniProtKB-SubCell"/>
</dbReference>
<dbReference type="InterPro" id="IPR050490">
    <property type="entry name" value="Bact_solute-bd_prot1"/>
</dbReference>
<comment type="similarity">
    <text evidence="2">Belongs to the bacterial solute-binding protein 1 family.</text>
</comment>
<comment type="subcellular location">
    <subcellularLocation>
        <location evidence="1">Periplasm</location>
    </subcellularLocation>
</comment>
<evidence type="ECO:0000256" key="2">
    <source>
        <dbReference type="ARBA" id="ARBA00008520"/>
    </source>
</evidence>
<reference evidence="3 4" key="1">
    <citation type="submission" date="2020-08" db="EMBL/GenBank/DDBJ databases">
        <title>Genomic Encyclopedia of Type Strains, Phase IV (KMG-IV): sequencing the most valuable type-strain genomes for metagenomic binning, comparative biology and taxonomic classification.</title>
        <authorList>
            <person name="Goeker M."/>
        </authorList>
    </citation>
    <scope>NUCLEOTIDE SEQUENCE [LARGE SCALE GENOMIC DNA]</scope>
    <source>
        <strain evidence="3 4">DSM 2461</strain>
    </source>
</reference>
<gene>
    <name evidence="3" type="ORF">HNR50_002893</name>
</gene>
<name>A0A841RDZ4_9SPIO</name>
<dbReference type="PANTHER" id="PTHR43649">
    <property type="entry name" value="ARABINOSE-BINDING PROTEIN-RELATED"/>
    <property type="match status" value="1"/>
</dbReference>
<keyword evidence="4" id="KW-1185">Reference proteome</keyword>
<accession>A0A841RDZ4</accession>
<organism evidence="3 4">
    <name type="scientific">Spirochaeta isovalerica</name>
    <dbReference type="NCBI Taxonomy" id="150"/>
    <lineage>
        <taxon>Bacteria</taxon>
        <taxon>Pseudomonadati</taxon>
        <taxon>Spirochaetota</taxon>
        <taxon>Spirochaetia</taxon>
        <taxon>Spirochaetales</taxon>
        <taxon>Spirochaetaceae</taxon>
        <taxon>Spirochaeta</taxon>
    </lineage>
</organism>
<protein>
    <submittedName>
        <fullName evidence="3">Putative aldouronate transport system substrate-binding protein</fullName>
    </submittedName>
</protein>
<evidence type="ECO:0000313" key="4">
    <source>
        <dbReference type="Proteomes" id="UP000587760"/>
    </source>
</evidence>
<dbReference type="RefSeq" id="WP_184747460.1">
    <property type="nucleotide sequence ID" value="NZ_JACHGJ010000005.1"/>
</dbReference>
<dbReference type="InterPro" id="IPR006059">
    <property type="entry name" value="SBP"/>
</dbReference>